<accession>A0ABR8NE97</accession>
<keyword evidence="2" id="KW-1185">Reference proteome</keyword>
<sequence length="106" mass="12603">MSYPDEWTLEERHRYQEFTARIAGRVEERLAEYRRREVYVYDLFIHPDDKSHDAPELWLACDHYTGEEIQTLAAEDLPAFFAAHPDWIEYHGLLDEAQDEVSDEDG</sequence>
<reference evidence="1 2" key="1">
    <citation type="submission" date="2020-09" db="EMBL/GenBank/DDBJ databases">
        <title>novel species in genus Nocardioides.</title>
        <authorList>
            <person name="Zhang G."/>
        </authorList>
    </citation>
    <scope>NUCLEOTIDE SEQUENCE [LARGE SCALE GENOMIC DNA]</scope>
    <source>
        <strain evidence="1 2">KCTC 39551</strain>
    </source>
</reference>
<organism evidence="1 2">
    <name type="scientific">Nocardioides cavernae</name>
    <dbReference type="NCBI Taxonomy" id="1921566"/>
    <lineage>
        <taxon>Bacteria</taxon>
        <taxon>Bacillati</taxon>
        <taxon>Actinomycetota</taxon>
        <taxon>Actinomycetes</taxon>
        <taxon>Propionibacteriales</taxon>
        <taxon>Nocardioidaceae</taxon>
        <taxon>Nocardioides</taxon>
    </lineage>
</organism>
<evidence type="ECO:0000313" key="1">
    <source>
        <dbReference type="EMBL" id="MBD3926011.1"/>
    </source>
</evidence>
<gene>
    <name evidence="1" type="ORF">IEZ26_15415</name>
</gene>
<name>A0ABR8NE97_9ACTN</name>
<dbReference type="RefSeq" id="WP_191195856.1">
    <property type="nucleotide sequence ID" value="NZ_JACXYZ010000002.1"/>
</dbReference>
<dbReference type="Proteomes" id="UP000618818">
    <property type="component" value="Unassembled WGS sequence"/>
</dbReference>
<evidence type="ECO:0000313" key="2">
    <source>
        <dbReference type="Proteomes" id="UP000618818"/>
    </source>
</evidence>
<evidence type="ECO:0008006" key="3">
    <source>
        <dbReference type="Google" id="ProtNLM"/>
    </source>
</evidence>
<dbReference type="EMBL" id="JACXYZ010000002">
    <property type="protein sequence ID" value="MBD3926011.1"/>
    <property type="molecule type" value="Genomic_DNA"/>
</dbReference>
<proteinExistence type="predicted"/>
<comment type="caution">
    <text evidence="1">The sequence shown here is derived from an EMBL/GenBank/DDBJ whole genome shotgun (WGS) entry which is preliminary data.</text>
</comment>
<protein>
    <recommendedName>
        <fullName evidence="3">DUF2695 domain-containing protein</fullName>
    </recommendedName>
</protein>